<evidence type="ECO:0000256" key="7">
    <source>
        <dbReference type="ARBA" id="ARBA00022723"/>
    </source>
</evidence>
<dbReference type="PANTHER" id="PTHR42780">
    <property type="entry name" value="SOLEUCYL-TRNA SYNTHETASE"/>
    <property type="match status" value="1"/>
</dbReference>
<evidence type="ECO:0000256" key="9">
    <source>
        <dbReference type="ARBA" id="ARBA00022833"/>
    </source>
</evidence>
<dbReference type="Gene3D" id="3.40.50.620">
    <property type="entry name" value="HUPs"/>
    <property type="match status" value="2"/>
</dbReference>
<gene>
    <name evidence="15" type="primary">ileS</name>
    <name evidence="18" type="ORF">SacglDRAFT_03100</name>
</gene>
<dbReference type="InterPro" id="IPR002301">
    <property type="entry name" value="Ile-tRNA-ligase"/>
</dbReference>
<comment type="function">
    <text evidence="13 15">Catalyzes the attachment of isoleucine to tRNA(Ile). As IleRS can inadvertently accommodate and process structurally similar amino acids such as valine, to avoid such errors it has two additional distinct tRNA(Ile)-dependent editing activities. One activity is designated as 'pretransfer' editing and involves the hydrolysis of activated Val-AMP. The other activity is designated 'posttransfer' editing and involves deacylation of mischarged Val-tRNA(Ile).</text>
</comment>
<evidence type="ECO:0000256" key="4">
    <source>
        <dbReference type="ARBA" id="ARBA00011245"/>
    </source>
</evidence>
<dbReference type="EC" id="6.1.1.5" evidence="15"/>
<dbReference type="Pfam" id="PF08264">
    <property type="entry name" value="Anticodon_1"/>
    <property type="match status" value="1"/>
</dbReference>
<dbReference type="EMBL" id="CM001484">
    <property type="protein sequence ID" value="EIE99966.1"/>
    <property type="molecule type" value="Genomic_DNA"/>
</dbReference>
<dbReference type="GO" id="GO:0005524">
    <property type="term" value="F:ATP binding"/>
    <property type="evidence" value="ECO:0007669"/>
    <property type="project" value="UniProtKB-UniRule"/>
</dbReference>
<accession>I1D4U2</accession>
<keyword evidence="9 15" id="KW-0862">Zinc</keyword>
<protein>
    <recommendedName>
        <fullName evidence="15">Isoleucine--tRNA ligase</fullName>
        <ecNumber evidence="15">6.1.1.5</ecNumber>
    </recommendedName>
    <alternativeName>
        <fullName evidence="15">Isoleucyl-tRNA synthetase</fullName>
        <shortName evidence="15">IleRS</shortName>
    </alternativeName>
</protein>
<dbReference type="InterPro" id="IPR033709">
    <property type="entry name" value="Anticodon_Ile_ABEc"/>
</dbReference>
<dbReference type="AlphaFoldDB" id="I1D4U2"/>
<evidence type="ECO:0000256" key="6">
    <source>
        <dbReference type="ARBA" id="ARBA00022598"/>
    </source>
</evidence>
<evidence type="ECO:0000256" key="14">
    <source>
        <dbReference type="ARBA" id="ARBA00048359"/>
    </source>
</evidence>
<dbReference type="eggNOG" id="COG0060">
    <property type="taxonomic scope" value="Bacteria"/>
</dbReference>
<comment type="cofactor">
    <cofactor evidence="1 15">
        <name>Zn(2+)</name>
        <dbReference type="ChEBI" id="CHEBI:29105"/>
    </cofactor>
</comment>
<dbReference type="SUPFAM" id="SSF47323">
    <property type="entry name" value="Anticodon-binding domain of a subclass of class I aminoacyl-tRNA synthetases"/>
    <property type="match status" value="1"/>
</dbReference>
<dbReference type="InterPro" id="IPR014729">
    <property type="entry name" value="Rossmann-like_a/b/a_fold"/>
</dbReference>
<evidence type="ECO:0000256" key="8">
    <source>
        <dbReference type="ARBA" id="ARBA00022741"/>
    </source>
</evidence>
<dbReference type="CDD" id="cd07961">
    <property type="entry name" value="Anticodon_Ia_Ile_ABEc"/>
    <property type="match status" value="1"/>
</dbReference>
<evidence type="ECO:0000259" key="17">
    <source>
        <dbReference type="Pfam" id="PF08264"/>
    </source>
</evidence>
<dbReference type="STRING" id="928724.SacglDRAFT_03100"/>
<dbReference type="Pfam" id="PF00133">
    <property type="entry name" value="tRNA-synt_1"/>
    <property type="match status" value="1"/>
</dbReference>
<dbReference type="NCBIfam" id="TIGR00392">
    <property type="entry name" value="ileS"/>
    <property type="match status" value="1"/>
</dbReference>
<evidence type="ECO:0000313" key="19">
    <source>
        <dbReference type="Proteomes" id="UP000005087"/>
    </source>
</evidence>
<evidence type="ECO:0000256" key="3">
    <source>
        <dbReference type="ARBA" id="ARBA00007078"/>
    </source>
</evidence>
<dbReference type="InterPro" id="IPR001412">
    <property type="entry name" value="aa-tRNA-synth_I_CS"/>
</dbReference>
<evidence type="ECO:0000256" key="15">
    <source>
        <dbReference type="HAMAP-Rule" id="MF_02003"/>
    </source>
</evidence>
<keyword evidence="5 15" id="KW-0963">Cytoplasm</keyword>
<reference evidence="18 19" key="1">
    <citation type="submission" date="2011-09" db="EMBL/GenBank/DDBJ databases">
        <authorList>
            <consortium name="US DOE Joint Genome Institute (JGI-PGF)"/>
            <person name="Lucas S."/>
            <person name="Han J."/>
            <person name="Lapidus A."/>
            <person name="Cheng J.-F."/>
            <person name="Goodwin L."/>
            <person name="Pitluck S."/>
            <person name="Peters L."/>
            <person name="Land M.L."/>
            <person name="Hauser L."/>
            <person name="Brambilla E."/>
            <person name="Klenk H.-P."/>
            <person name="Woyke T.J."/>
        </authorList>
    </citation>
    <scope>NUCLEOTIDE SEQUENCE [LARGE SCALE GENOMIC DNA]</scope>
    <source>
        <strain evidence="18 19">K62</strain>
    </source>
</reference>
<evidence type="ECO:0000256" key="13">
    <source>
        <dbReference type="ARBA" id="ARBA00025217"/>
    </source>
</evidence>
<keyword evidence="7 15" id="KW-0479">Metal-binding</keyword>
<comment type="domain">
    <text evidence="15">IleRS has two distinct active sites: one for aminoacylation and one for editing. The misactivated valine is translocated from the active site to the editing site, which sterically excludes the correctly activated isoleucine. The single editing site contains two valyl binding pockets, one specific for each substrate (Val-AMP or Val-tRNA(Ile)).</text>
</comment>
<dbReference type="FunFam" id="3.40.50.620:FF:000075">
    <property type="entry name" value="Isoleucine--tRNA ligase"/>
    <property type="match status" value="1"/>
</dbReference>
<keyword evidence="19" id="KW-1185">Reference proteome</keyword>
<dbReference type="InterPro" id="IPR009008">
    <property type="entry name" value="Val/Leu/Ile-tRNA-synth_edit"/>
</dbReference>
<feature type="domain" description="Aminoacyl-tRNA synthetase class Ia" evidence="16">
    <location>
        <begin position="28"/>
        <end position="664"/>
    </location>
</feature>
<comment type="similarity">
    <text evidence="3 15">Belongs to the class-I aminoacyl-tRNA synthetase family. IleS type 2 subfamily.</text>
</comment>
<dbReference type="HAMAP" id="MF_02003">
    <property type="entry name" value="Ile_tRNA_synth_type2"/>
    <property type="match status" value="1"/>
</dbReference>
<feature type="short sequence motif" description="'KMSKS' region" evidence="15">
    <location>
        <begin position="630"/>
        <end position="634"/>
    </location>
</feature>
<dbReference type="PROSITE" id="PS00178">
    <property type="entry name" value="AA_TRNA_LIGASE_I"/>
    <property type="match status" value="1"/>
</dbReference>
<dbReference type="FunFam" id="3.40.50.620:FF:000063">
    <property type="entry name" value="Isoleucine--tRNA ligase"/>
    <property type="match status" value="1"/>
</dbReference>
<keyword evidence="12 15" id="KW-0030">Aminoacyl-tRNA synthetase</keyword>
<dbReference type="GO" id="GO:0002161">
    <property type="term" value="F:aminoacyl-tRNA deacylase activity"/>
    <property type="evidence" value="ECO:0007669"/>
    <property type="project" value="InterPro"/>
</dbReference>
<sequence>MYPKASFGDQPADRVPAQPSFPALEKEVLAYWEADRTFAATVEAREAGTNGSNEYVFYDGPPFANGLPHYGHLLTGYVKDIIPRYQTMRGKRVERRFGWDTHGLPAELEAERQLGITDKSQIDDMGIAEFNQACRDSVLRYTKEWRDYVTRQARWVDFDNDYKTLDITYMESVIWAFKRLWDKGLVYEGYRVLPYCWRDETPLSNHELRMDDDVYKRRQDPAVTVGYRVEGNDGALAELNGAYLLIWTTTPWTLPSNLATAVHPEVDYVVVRTDDGKRFVLAEARVAAYARELGEEPEVVARYKGTDLLGTRYAPPFPYFVGHENAHRVLAADYVTTDDGTGIVHIAPAYGEEDKAVTDAAGITPVTPVDSKGRFDSQVPDYEGQNVFDANANIIRDLKNGTGAAGKQGAILLRHETYEHSYPHCWRCRNPLIYRAVSSWFVAVTKFKDRMVELNQQITWYPEHVKDGQFGKWLENARDWSISRNRYWGTPIPVWVSDDPNYPRVDVYGSLDELERDFGVRPTDLHRPHIDALTRPNPDDPTGKSTMRRVPDVLDVWFDSGSMPYAQVHYPFENAEWFEHHYPGDFIVEYIGQTRGWFYTLHVLATALFDRPAFRTCVSHGIVLGSDGQKMSKSLRNYPDVNEVFERDGSDAMRWYLMSSPILRGGNLIVTDKGIRDSVRQAVLPLWNSYYFLALYAGAEGVSGTVRTDSRHVLDRYLLAKTHELVTDVGNALDDYDIAGACSTVRDFLEVLTNWYVRRSRDRFWEGDRDAIDTLHTVLEVVCRTLAPLLPLTTEVVWRGLTGGRSVHLTDWPLVDELPADPALVTAMDHVRQVCSSALSLRKANKLRVRLPLAKLLVATEHADTLRPFADIIRDEVNVKAVEFTTDVAAYGGFEVAVNARVAGPRLGRDVQKVIKAVKAGDWTTTADGTVVAAGIELREGEYERRLVAKDSGAAAELPGGTGLVLLDTEVTDDLAREGVARDLVRVVQQARRDAGLAVSDRITLTVDAPEEVTAAAKEHEAFLASETLATAVRFAPVAEGFSGTVGDGARVTVSVTTNA</sequence>
<comment type="subcellular location">
    <subcellularLocation>
        <location evidence="2 15">Cytoplasm</location>
    </subcellularLocation>
</comment>
<reference evidence="19" key="2">
    <citation type="submission" date="2012-01" db="EMBL/GenBank/DDBJ databases">
        <title>Noncontiguous Finished sequence of chromosome of Saccharomonospora glauca K62.</title>
        <authorList>
            <consortium name="US DOE Joint Genome Institute"/>
            <person name="Lucas S."/>
            <person name="Han J."/>
            <person name="Lapidus A."/>
            <person name="Cheng J.-F."/>
            <person name="Goodwin L."/>
            <person name="Pitluck S."/>
            <person name="Peters L."/>
            <person name="Mikhailova N."/>
            <person name="Held B."/>
            <person name="Detter J.C."/>
            <person name="Han C."/>
            <person name="Tapia R."/>
            <person name="Land M."/>
            <person name="Hauser L."/>
            <person name="Kyrpides N."/>
            <person name="Ivanova N."/>
            <person name="Pagani I."/>
            <person name="Brambilla E.-M."/>
            <person name="Klenk H.-P."/>
            <person name="Woyke T."/>
        </authorList>
    </citation>
    <scope>NUCLEOTIDE SEQUENCE [LARGE SCALE GENOMIC DNA]</scope>
    <source>
        <strain evidence="19">K62</strain>
    </source>
</reference>
<evidence type="ECO:0000256" key="10">
    <source>
        <dbReference type="ARBA" id="ARBA00022840"/>
    </source>
</evidence>
<evidence type="ECO:0000256" key="5">
    <source>
        <dbReference type="ARBA" id="ARBA00022490"/>
    </source>
</evidence>
<organism evidence="18 19">
    <name type="scientific">Saccharomonospora glauca K62</name>
    <dbReference type="NCBI Taxonomy" id="928724"/>
    <lineage>
        <taxon>Bacteria</taxon>
        <taxon>Bacillati</taxon>
        <taxon>Actinomycetota</taxon>
        <taxon>Actinomycetes</taxon>
        <taxon>Pseudonocardiales</taxon>
        <taxon>Pseudonocardiaceae</taxon>
        <taxon>Saccharomonospora</taxon>
    </lineage>
</organism>
<evidence type="ECO:0000256" key="11">
    <source>
        <dbReference type="ARBA" id="ARBA00022917"/>
    </source>
</evidence>
<dbReference type="RefSeq" id="WP_005465668.1">
    <property type="nucleotide sequence ID" value="NZ_CM001484.1"/>
</dbReference>
<dbReference type="PANTHER" id="PTHR42780:SF1">
    <property type="entry name" value="ISOLEUCINE--TRNA LIGASE, CYTOPLASMIC"/>
    <property type="match status" value="1"/>
</dbReference>
<keyword evidence="10 15" id="KW-0067">ATP-binding</keyword>
<dbReference type="InterPro" id="IPR002300">
    <property type="entry name" value="aa-tRNA-synth_Ia"/>
</dbReference>
<evidence type="ECO:0000256" key="2">
    <source>
        <dbReference type="ARBA" id="ARBA00004496"/>
    </source>
</evidence>
<dbReference type="SUPFAM" id="SSF52374">
    <property type="entry name" value="Nucleotidylyl transferase"/>
    <property type="match status" value="1"/>
</dbReference>
<keyword evidence="6 15" id="KW-0436">Ligase</keyword>
<dbReference type="InterPro" id="IPR013155">
    <property type="entry name" value="M/V/L/I-tRNA-synth_anticd-bd"/>
</dbReference>
<dbReference type="Proteomes" id="UP000005087">
    <property type="component" value="Chromosome"/>
</dbReference>
<evidence type="ECO:0000313" key="18">
    <source>
        <dbReference type="EMBL" id="EIE99966.1"/>
    </source>
</evidence>
<name>I1D4U2_9PSEU</name>
<keyword evidence="8 15" id="KW-0547">Nucleotide-binding</keyword>
<dbReference type="OrthoDB" id="9810365at2"/>
<feature type="short sequence motif" description="'HIGH' region" evidence="15">
    <location>
        <begin position="62"/>
        <end position="72"/>
    </location>
</feature>
<proteinExistence type="inferred from homology"/>
<dbReference type="SUPFAM" id="SSF50677">
    <property type="entry name" value="ValRS/IleRS/LeuRS editing domain"/>
    <property type="match status" value="1"/>
</dbReference>
<dbReference type="Gene3D" id="1.10.730.10">
    <property type="entry name" value="Isoleucyl-tRNA Synthetase, Domain 1"/>
    <property type="match status" value="1"/>
</dbReference>
<evidence type="ECO:0000256" key="1">
    <source>
        <dbReference type="ARBA" id="ARBA00001947"/>
    </source>
</evidence>
<keyword evidence="11 15" id="KW-0648">Protein biosynthesis</keyword>
<dbReference type="HOGENOM" id="CLU_001493_1_1_11"/>
<dbReference type="GO" id="GO:0008270">
    <property type="term" value="F:zinc ion binding"/>
    <property type="evidence" value="ECO:0007669"/>
    <property type="project" value="UniProtKB-UniRule"/>
</dbReference>
<dbReference type="InterPro" id="IPR023586">
    <property type="entry name" value="Ile-tRNA-ligase_type2"/>
</dbReference>
<dbReference type="CDD" id="cd00818">
    <property type="entry name" value="IleRS_core"/>
    <property type="match status" value="1"/>
</dbReference>
<feature type="domain" description="Methionyl/Valyl/Leucyl/Isoleucyl-tRNA synthetase anticodon-binding" evidence="17">
    <location>
        <begin position="715"/>
        <end position="853"/>
    </location>
</feature>
<dbReference type="PRINTS" id="PR00984">
    <property type="entry name" value="TRNASYNTHILE"/>
</dbReference>
<evidence type="ECO:0000259" key="16">
    <source>
        <dbReference type="Pfam" id="PF00133"/>
    </source>
</evidence>
<dbReference type="GO" id="GO:0005737">
    <property type="term" value="C:cytoplasm"/>
    <property type="evidence" value="ECO:0007669"/>
    <property type="project" value="UniProtKB-SubCell"/>
</dbReference>
<dbReference type="Pfam" id="PF19302">
    <property type="entry name" value="DUF5915"/>
    <property type="match status" value="1"/>
</dbReference>
<dbReference type="InterPro" id="IPR009080">
    <property type="entry name" value="tRNAsynth_Ia_anticodon-bd"/>
</dbReference>
<evidence type="ECO:0000256" key="12">
    <source>
        <dbReference type="ARBA" id="ARBA00023146"/>
    </source>
</evidence>
<dbReference type="GO" id="GO:0000049">
    <property type="term" value="F:tRNA binding"/>
    <property type="evidence" value="ECO:0007669"/>
    <property type="project" value="InterPro"/>
</dbReference>
<dbReference type="GO" id="GO:0006428">
    <property type="term" value="P:isoleucyl-tRNA aminoacylation"/>
    <property type="evidence" value="ECO:0007669"/>
    <property type="project" value="UniProtKB-UniRule"/>
</dbReference>
<dbReference type="GO" id="GO:0004822">
    <property type="term" value="F:isoleucine-tRNA ligase activity"/>
    <property type="evidence" value="ECO:0007669"/>
    <property type="project" value="UniProtKB-UniRule"/>
</dbReference>
<comment type="catalytic activity">
    <reaction evidence="14 15">
        <text>tRNA(Ile) + L-isoleucine + ATP = L-isoleucyl-tRNA(Ile) + AMP + diphosphate</text>
        <dbReference type="Rhea" id="RHEA:11060"/>
        <dbReference type="Rhea" id="RHEA-COMP:9666"/>
        <dbReference type="Rhea" id="RHEA-COMP:9695"/>
        <dbReference type="ChEBI" id="CHEBI:30616"/>
        <dbReference type="ChEBI" id="CHEBI:33019"/>
        <dbReference type="ChEBI" id="CHEBI:58045"/>
        <dbReference type="ChEBI" id="CHEBI:78442"/>
        <dbReference type="ChEBI" id="CHEBI:78528"/>
        <dbReference type="ChEBI" id="CHEBI:456215"/>
        <dbReference type="EC" id="6.1.1.5"/>
    </reaction>
</comment>
<dbReference type="Gene3D" id="3.90.740.10">
    <property type="entry name" value="Valyl/Leucyl/Isoleucyl-tRNA synthetase, editing domain"/>
    <property type="match status" value="1"/>
</dbReference>
<comment type="subunit">
    <text evidence="4 15">Monomer.</text>
</comment>
<feature type="binding site" evidence="15">
    <location>
        <position position="633"/>
    </location>
    <ligand>
        <name>ATP</name>
        <dbReference type="ChEBI" id="CHEBI:30616"/>
    </ligand>
</feature>